<dbReference type="SUPFAM" id="SSF52172">
    <property type="entry name" value="CheY-like"/>
    <property type="match status" value="1"/>
</dbReference>
<dbReference type="PANTHER" id="PTHR42713:SF3">
    <property type="entry name" value="TRANSCRIPTIONAL REGULATORY PROTEIN HPTR"/>
    <property type="match status" value="1"/>
</dbReference>
<dbReference type="InterPro" id="IPR009057">
    <property type="entry name" value="Homeodomain-like_sf"/>
</dbReference>
<dbReference type="PANTHER" id="PTHR42713">
    <property type="entry name" value="HISTIDINE KINASE-RELATED"/>
    <property type="match status" value="1"/>
</dbReference>
<dbReference type="InterPro" id="IPR018060">
    <property type="entry name" value="HTH_AraC"/>
</dbReference>
<organism evidence="11 12">
    <name type="scientific">Paenibacillus phyllosphaerae</name>
    <dbReference type="NCBI Taxonomy" id="274593"/>
    <lineage>
        <taxon>Bacteria</taxon>
        <taxon>Bacillati</taxon>
        <taxon>Bacillota</taxon>
        <taxon>Bacilli</taxon>
        <taxon>Bacillales</taxon>
        <taxon>Paenibacillaceae</taxon>
        <taxon>Paenibacillus</taxon>
    </lineage>
</organism>
<keyword evidence="12" id="KW-1185">Reference proteome</keyword>
<dbReference type="GO" id="GO:0043565">
    <property type="term" value="F:sequence-specific DNA binding"/>
    <property type="evidence" value="ECO:0007669"/>
    <property type="project" value="InterPro"/>
</dbReference>
<keyword evidence="7" id="KW-0804">Transcription</keyword>
<accession>A0A7W5B3P6</accession>
<dbReference type="PROSITE" id="PS50110">
    <property type="entry name" value="RESPONSE_REGULATORY"/>
    <property type="match status" value="1"/>
</dbReference>
<dbReference type="InterPro" id="IPR020449">
    <property type="entry name" value="Tscrpt_reg_AraC-type_HTH"/>
</dbReference>
<evidence type="ECO:0000256" key="4">
    <source>
        <dbReference type="ARBA" id="ARBA00023012"/>
    </source>
</evidence>
<dbReference type="SUPFAM" id="SSF46689">
    <property type="entry name" value="Homeodomain-like"/>
    <property type="match status" value="1"/>
</dbReference>
<dbReference type="CDD" id="cd17536">
    <property type="entry name" value="REC_YesN-like"/>
    <property type="match status" value="1"/>
</dbReference>
<evidence type="ECO:0000259" key="9">
    <source>
        <dbReference type="PROSITE" id="PS01124"/>
    </source>
</evidence>
<feature type="domain" description="Response regulatory" evidence="10">
    <location>
        <begin position="3"/>
        <end position="120"/>
    </location>
</feature>
<reference evidence="11 12" key="1">
    <citation type="submission" date="2020-08" db="EMBL/GenBank/DDBJ databases">
        <title>Genomic Encyclopedia of Type Strains, Phase III (KMG-III): the genomes of soil and plant-associated and newly described type strains.</title>
        <authorList>
            <person name="Whitman W."/>
        </authorList>
    </citation>
    <scope>NUCLEOTIDE SEQUENCE [LARGE SCALE GENOMIC DNA]</scope>
    <source>
        <strain evidence="11 12">CECT 5862</strain>
    </source>
</reference>
<dbReference type="Proteomes" id="UP000570361">
    <property type="component" value="Unassembled WGS sequence"/>
</dbReference>
<evidence type="ECO:0000256" key="1">
    <source>
        <dbReference type="ARBA" id="ARBA00004496"/>
    </source>
</evidence>
<keyword evidence="5" id="KW-0805">Transcription regulation</keyword>
<keyword evidence="2" id="KW-0963">Cytoplasm</keyword>
<evidence type="ECO:0000256" key="6">
    <source>
        <dbReference type="ARBA" id="ARBA00023125"/>
    </source>
</evidence>
<dbReference type="PRINTS" id="PR00032">
    <property type="entry name" value="HTHARAC"/>
</dbReference>
<comment type="subcellular location">
    <subcellularLocation>
        <location evidence="1">Cytoplasm</location>
    </subcellularLocation>
</comment>
<keyword evidence="4" id="KW-0902">Two-component regulatory system</keyword>
<dbReference type="Gene3D" id="1.10.10.60">
    <property type="entry name" value="Homeodomain-like"/>
    <property type="match status" value="2"/>
</dbReference>
<evidence type="ECO:0000313" key="12">
    <source>
        <dbReference type="Proteomes" id="UP000570361"/>
    </source>
</evidence>
<proteinExistence type="predicted"/>
<dbReference type="GO" id="GO:0005737">
    <property type="term" value="C:cytoplasm"/>
    <property type="evidence" value="ECO:0007669"/>
    <property type="project" value="UniProtKB-SubCell"/>
</dbReference>
<evidence type="ECO:0000256" key="3">
    <source>
        <dbReference type="ARBA" id="ARBA00022553"/>
    </source>
</evidence>
<dbReference type="Gene3D" id="3.40.50.2300">
    <property type="match status" value="1"/>
</dbReference>
<dbReference type="EMBL" id="JACHXK010000016">
    <property type="protein sequence ID" value="MBB3113121.1"/>
    <property type="molecule type" value="Genomic_DNA"/>
</dbReference>
<dbReference type="RefSeq" id="WP_183603213.1">
    <property type="nucleotide sequence ID" value="NZ_JACHXK010000016.1"/>
</dbReference>
<dbReference type="InterPro" id="IPR011006">
    <property type="entry name" value="CheY-like_superfamily"/>
</dbReference>
<dbReference type="Pfam" id="PF00072">
    <property type="entry name" value="Response_reg"/>
    <property type="match status" value="1"/>
</dbReference>
<dbReference type="InterPro" id="IPR001789">
    <property type="entry name" value="Sig_transdc_resp-reg_receiver"/>
</dbReference>
<dbReference type="PROSITE" id="PS01124">
    <property type="entry name" value="HTH_ARAC_FAMILY_2"/>
    <property type="match status" value="1"/>
</dbReference>
<dbReference type="GO" id="GO:0000160">
    <property type="term" value="P:phosphorelay signal transduction system"/>
    <property type="evidence" value="ECO:0007669"/>
    <property type="project" value="UniProtKB-KW"/>
</dbReference>
<name>A0A7W5B3P6_9BACL</name>
<evidence type="ECO:0000256" key="5">
    <source>
        <dbReference type="ARBA" id="ARBA00023015"/>
    </source>
</evidence>
<evidence type="ECO:0000256" key="8">
    <source>
        <dbReference type="PROSITE-ProRule" id="PRU00169"/>
    </source>
</evidence>
<evidence type="ECO:0000259" key="10">
    <source>
        <dbReference type="PROSITE" id="PS50110"/>
    </source>
</evidence>
<comment type="caution">
    <text evidence="11">The sequence shown here is derived from an EMBL/GenBank/DDBJ whole genome shotgun (WGS) entry which is preliminary data.</text>
</comment>
<evidence type="ECO:0000313" key="11">
    <source>
        <dbReference type="EMBL" id="MBB3113121.1"/>
    </source>
</evidence>
<sequence length="484" mass="54829">MYRVLIVDDEPWVAYGLSKLINWEELGFTVVGEAHDGLTAIALIEQNAPDVVVSDIRMPGLDGIELLEEIRKRGLDTSVIFVSGYSEFQYAQQALKLGAFDYLLKQVERGALQDTMSRLKEMLDDKRRLRAEPDSFLNDLFDLLDPDSKMTIGAFLAGKGYRFEHPHYRFISCQFPYATVTNIDQLSVTVEGIEYLSFRTGPNQTTLLVNYDESGAPITILDFITLHLSDALHIGISSRFCSSDSLSKSYQEADIALFSSLCSPDSRAVSYKDRTPAPELTGDILQLELAVKEQRATRAKDLLEAIGHSCCRQDLLIDQVTGIYNQLVSLIHKYYGSGNVTQNIEYLTYDHVARHYGSYPKLFRSLEEVFESQADMEIVLSNDQVKEIMAYIDSRYSEDLILGDVAKHFSMSVGYLSSLIKKKTGTGYSEYITGKRLQRAKELLAEPRLSVQEIVQQVGYKDYFYFNKLFKKHVGVTPSKFRKI</sequence>
<feature type="modified residue" description="4-aspartylphosphate" evidence="8">
    <location>
        <position position="55"/>
    </location>
</feature>
<dbReference type="Pfam" id="PF12833">
    <property type="entry name" value="HTH_18"/>
    <property type="match status" value="1"/>
</dbReference>
<gene>
    <name evidence="11" type="ORF">FHS18_005224</name>
</gene>
<keyword evidence="6" id="KW-0238">DNA-binding</keyword>
<dbReference type="SMART" id="SM00342">
    <property type="entry name" value="HTH_ARAC"/>
    <property type="match status" value="1"/>
</dbReference>
<dbReference type="InterPro" id="IPR051552">
    <property type="entry name" value="HptR"/>
</dbReference>
<evidence type="ECO:0000256" key="2">
    <source>
        <dbReference type="ARBA" id="ARBA00022490"/>
    </source>
</evidence>
<dbReference type="GO" id="GO:0003700">
    <property type="term" value="F:DNA-binding transcription factor activity"/>
    <property type="evidence" value="ECO:0007669"/>
    <property type="project" value="InterPro"/>
</dbReference>
<keyword evidence="3 8" id="KW-0597">Phosphoprotein</keyword>
<feature type="domain" description="HTH araC/xylS-type" evidence="9">
    <location>
        <begin position="386"/>
        <end position="484"/>
    </location>
</feature>
<evidence type="ECO:0000256" key="7">
    <source>
        <dbReference type="ARBA" id="ARBA00023163"/>
    </source>
</evidence>
<dbReference type="AlphaFoldDB" id="A0A7W5B3P6"/>
<protein>
    <submittedName>
        <fullName evidence="11">Two-component system response regulator YesN</fullName>
    </submittedName>
</protein>
<dbReference type="SMART" id="SM00448">
    <property type="entry name" value="REC"/>
    <property type="match status" value="1"/>
</dbReference>